<dbReference type="AlphaFoldDB" id="A0A6B0QRY6"/>
<gene>
    <name evidence="4" type="ORF">E5288_WYG006978</name>
</gene>
<dbReference type="InterPro" id="IPR050548">
    <property type="entry name" value="PcG_chromatin_remod_factors"/>
</dbReference>
<dbReference type="Gene3D" id="2.30.30.140">
    <property type="match status" value="1"/>
</dbReference>
<dbReference type="Proteomes" id="UP000322234">
    <property type="component" value="Unassembled WGS sequence"/>
</dbReference>
<protein>
    <submittedName>
        <fullName evidence="4">Uncharacterized protein</fullName>
    </submittedName>
</protein>
<dbReference type="SUPFAM" id="SSF63748">
    <property type="entry name" value="Tudor/PWWP/MBT"/>
    <property type="match status" value="1"/>
</dbReference>
<feature type="region of interest" description="Disordered" evidence="3">
    <location>
        <begin position="200"/>
        <end position="387"/>
    </location>
</feature>
<dbReference type="SMART" id="SM00561">
    <property type="entry name" value="MBT"/>
    <property type="match status" value="1"/>
</dbReference>
<evidence type="ECO:0000256" key="2">
    <source>
        <dbReference type="PROSITE-ProRule" id="PRU00459"/>
    </source>
</evidence>
<accession>A0A6B0QRY6</accession>
<dbReference type="GO" id="GO:0042393">
    <property type="term" value="F:histone binding"/>
    <property type="evidence" value="ECO:0007669"/>
    <property type="project" value="TreeGrafter"/>
</dbReference>
<comment type="caution">
    <text evidence="4">The sequence shown here is derived from an EMBL/GenBank/DDBJ whole genome shotgun (WGS) entry which is preliminary data.</text>
</comment>
<feature type="compositionally biased region" description="Polar residues" evidence="3">
    <location>
        <begin position="234"/>
        <end position="247"/>
    </location>
</feature>
<dbReference type="PANTHER" id="PTHR12247:SF78">
    <property type="entry name" value="LETHAL(3)MALIGNANT BRAIN TUMOR-LIKE PROTEIN 4"/>
    <property type="match status" value="1"/>
</dbReference>
<dbReference type="GO" id="GO:0005634">
    <property type="term" value="C:nucleus"/>
    <property type="evidence" value="ECO:0007669"/>
    <property type="project" value="InterPro"/>
</dbReference>
<evidence type="ECO:0000256" key="3">
    <source>
        <dbReference type="SAM" id="MobiDB-lite"/>
    </source>
</evidence>
<proteinExistence type="predicted"/>
<evidence type="ECO:0000256" key="1">
    <source>
        <dbReference type="ARBA" id="ARBA00022737"/>
    </source>
</evidence>
<dbReference type="GO" id="GO:0045892">
    <property type="term" value="P:negative regulation of DNA-templated transcription"/>
    <property type="evidence" value="ECO:0007669"/>
    <property type="project" value="TreeGrafter"/>
</dbReference>
<feature type="compositionally biased region" description="Low complexity" evidence="3">
    <location>
        <begin position="285"/>
        <end position="299"/>
    </location>
</feature>
<reference evidence="4" key="1">
    <citation type="submission" date="2019-10" db="EMBL/GenBank/DDBJ databases">
        <title>The sequence and de novo assembly of the wild yak genome.</title>
        <authorList>
            <person name="Liu Y."/>
        </authorList>
    </citation>
    <scope>NUCLEOTIDE SEQUENCE [LARGE SCALE GENOMIC DNA]</scope>
    <source>
        <strain evidence="4">WY2019</strain>
    </source>
</reference>
<keyword evidence="5" id="KW-1185">Reference proteome</keyword>
<dbReference type="PANTHER" id="PTHR12247">
    <property type="entry name" value="POLYCOMB GROUP PROTEIN"/>
    <property type="match status" value="1"/>
</dbReference>
<organism evidence="4 5">
    <name type="scientific">Bos mutus</name>
    <name type="common">wild yak</name>
    <dbReference type="NCBI Taxonomy" id="72004"/>
    <lineage>
        <taxon>Eukaryota</taxon>
        <taxon>Metazoa</taxon>
        <taxon>Chordata</taxon>
        <taxon>Craniata</taxon>
        <taxon>Vertebrata</taxon>
        <taxon>Euteleostomi</taxon>
        <taxon>Mammalia</taxon>
        <taxon>Eutheria</taxon>
        <taxon>Laurasiatheria</taxon>
        <taxon>Artiodactyla</taxon>
        <taxon>Ruminantia</taxon>
        <taxon>Pecora</taxon>
        <taxon>Bovidae</taxon>
        <taxon>Bovinae</taxon>
        <taxon>Bos</taxon>
    </lineage>
</organism>
<feature type="compositionally biased region" description="Acidic residues" evidence="3">
    <location>
        <begin position="378"/>
        <end position="387"/>
    </location>
</feature>
<dbReference type="PROSITE" id="PS51079">
    <property type="entry name" value="MBT"/>
    <property type="match status" value="1"/>
</dbReference>
<dbReference type="Pfam" id="PF02820">
    <property type="entry name" value="MBT"/>
    <property type="match status" value="1"/>
</dbReference>
<sequence>MDWSSLIETSMSLKIDALCWNPRSVGSRGVRISASEIIEEIGKETVCGYHLRLRLDGYLSCYDFWTNVGFPDVHPVGWCEKTKHDLYIPQAMHHGFLLNVKPEDVGWMLSVLVNEWLEKQLCGLENCKDQRSWKEIVGFVFHLTLRWKQPRIEKLKTSDGFGTSSISGKLKLSGPRMDKGIIEKQGPHQLLGSKKMKTWPKDERKGFCPAAKPTVDENRKGSQAIVETGVPPGSLSSKAGSQVTRTSGLPDYRAASYPEPPSASRSVDLDSSLPELAASPESPARPDSPSSHSDDPSCSNKGYTPLRETGTSLESMGDLRAGGNPDGEAAIAPGPEQRPPEDPGQEVPEAEPSQPVQRQFTNKEKLYMISRSHASGVEDGELESAGI</sequence>
<evidence type="ECO:0000313" key="5">
    <source>
        <dbReference type="Proteomes" id="UP000322234"/>
    </source>
</evidence>
<dbReference type="InterPro" id="IPR004092">
    <property type="entry name" value="Mbt"/>
</dbReference>
<evidence type="ECO:0000313" key="4">
    <source>
        <dbReference type="EMBL" id="MXQ79750.1"/>
    </source>
</evidence>
<keyword evidence="1" id="KW-0677">Repeat</keyword>
<name>A0A6B0QRY6_9CETA</name>
<dbReference type="GO" id="GO:0003682">
    <property type="term" value="F:chromatin binding"/>
    <property type="evidence" value="ECO:0007669"/>
    <property type="project" value="TreeGrafter"/>
</dbReference>
<feature type="repeat" description="MBT" evidence="2">
    <location>
        <begin position="1"/>
        <end position="89"/>
    </location>
</feature>
<dbReference type="EMBL" id="VBQZ03000002">
    <property type="protein sequence ID" value="MXQ79750.1"/>
    <property type="molecule type" value="Genomic_DNA"/>
</dbReference>